<evidence type="ECO:0000256" key="5">
    <source>
        <dbReference type="ARBA" id="ARBA00023242"/>
    </source>
</evidence>
<dbReference type="OrthoDB" id="10018191at2759"/>
<organism evidence="6 7">
    <name type="scientific">Penicillium antarcticum</name>
    <dbReference type="NCBI Taxonomy" id="416450"/>
    <lineage>
        <taxon>Eukaryota</taxon>
        <taxon>Fungi</taxon>
        <taxon>Dikarya</taxon>
        <taxon>Ascomycota</taxon>
        <taxon>Pezizomycotina</taxon>
        <taxon>Eurotiomycetes</taxon>
        <taxon>Eurotiomycetidae</taxon>
        <taxon>Eurotiales</taxon>
        <taxon>Aspergillaceae</taxon>
        <taxon>Penicillium</taxon>
    </lineage>
</organism>
<accession>A0A1V6PXR0</accession>
<dbReference type="AlphaFoldDB" id="A0A1V6PXR0"/>
<evidence type="ECO:0000313" key="7">
    <source>
        <dbReference type="Proteomes" id="UP000191672"/>
    </source>
</evidence>
<evidence type="ECO:0000313" key="6">
    <source>
        <dbReference type="EMBL" id="OQD81838.1"/>
    </source>
</evidence>
<evidence type="ECO:0000256" key="1">
    <source>
        <dbReference type="ARBA" id="ARBA00022723"/>
    </source>
</evidence>
<reference evidence="7" key="1">
    <citation type="journal article" date="2017" name="Nat. Microbiol.">
        <title>Global analysis of biosynthetic gene clusters reveals vast potential of secondary metabolite production in Penicillium species.</title>
        <authorList>
            <person name="Nielsen J.C."/>
            <person name="Grijseels S."/>
            <person name="Prigent S."/>
            <person name="Ji B."/>
            <person name="Dainat J."/>
            <person name="Nielsen K.F."/>
            <person name="Frisvad J.C."/>
            <person name="Workman M."/>
            <person name="Nielsen J."/>
        </authorList>
    </citation>
    <scope>NUCLEOTIDE SEQUENCE [LARGE SCALE GENOMIC DNA]</scope>
    <source>
        <strain evidence="7">IBT 31811</strain>
    </source>
</reference>
<dbReference type="PANTHER" id="PTHR47660:SF2">
    <property type="entry name" value="TRANSCRIPTION FACTOR WITH C2H2 AND ZN(2)-CYS(6) DNA BINDING DOMAIN (EUROFUNG)"/>
    <property type="match status" value="1"/>
</dbReference>
<keyword evidence="3" id="KW-0805">Transcription regulation</keyword>
<evidence type="ECO:0000256" key="2">
    <source>
        <dbReference type="ARBA" id="ARBA00022833"/>
    </source>
</evidence>
<keyword evidence="2" id="KW-0862">Zinc</keyword>
<keyword evidence="4" id="KW-0804">Transcription</keyword>
<comment type="caution">
    <text evidence="6">The sequence shown here is derived from an EMBL/GenBank/DDBJ whole genome shotgun (WGS) entry which is preliminary data.</text>
</comment>
<keyword evidence="7" id="KW-1185">Reference proteome</keyword>
<sequence length="380" mass="43102">MLSGSAKTLLNVDAFHGPPIAWARNLKLDQPMVDIFIEPDTEGTLLEEQWRSWAHRQEIIRVMHALYIVDAELSSILHHEPIQNFESYTFSPTCSMTVFMAPNSTDWKHKHLTESHQPGDQPSSIDGRVLFSDPNSLRQIPVHSRFTAYAVLEGISMRVISSRKTRVEQVPTSIEFDSLLTAFYTRFLERREQHSRNDPLQLEILWHLVYMETSADFNLLEKAIGREGTRLELAELSAILAWATSQDAARAILHASMIQKHVLAMSVVSEFAIHVPRALFWAGLAIICYMRFGSKSNTPPHSSPLGPHRFPEFALFGMKDSTSIGGTGEHGIDDVFSQKTFLFSIIDLLDRIGHWELSRKFADILRAATAFVSDNYEIRV</sequence>
<dbReference type="GO" id="GO:0046872">
    <property type="term" value="F:metal ion binding"/>
    <property type="evidence" value="ECO:0007669"/>
    <property type="project" value="UniProtKB-KW"/>
</dbReference>
<dbReference type="PANTHER" id="PTHR47660">
    <property type="entry name" value="TRANSCRIPTION FACTOR WITH C2H2 AND ZN(2)-CYS(6) DNA BINDING DOMAIN (EUROFUNG)-RELATED-RELATED"/>
    <property type="match status" value="1"/>
</dbReference>
<evidence type="ECO:0008006" key="8">
    <source>
        <dbReference type="Google" id="ProtNLM"/>
    </source>
</evidence>
<keyword evidence="5" id="KW-0539">Nucleus</keyword>
<dbReference type="STRING" id="416450.A0A1V6PXR0"/>
<dbReference type="Proteomes" id="UP000191672">
    <property type="component" value="Unassembled WGS sequence"/>
</dbReference>
<dbReference type="EMBL" id="MDYN01000025">
    <property type="protein sequence ID" value="OQD81838.1"/>
    <property type="molecule type" value="Genomic_DNA"/>
</dbReference>
<keyword evidence="1" id="KW-0479">Metal-binding</keyword>
<name>A0A1V6PXR0_9EURO</name>
<evidence type="ECO:0000256" key="3">
    <source>
        <dbReference type="ARBA" id="ARBA00023015"/>
    </source>
</evidence>
<gene>
    <name evidence="6" type="ORF">PENANT_c025G01061</name>
</gene>
<protein>
    <recommendedName>
        <fullName evidence="8">Transcription factor domain-containing protein</fullName>
    </recommendedName>
</protein>
<evidence type="ECO:0000256" key="4">
    <source>
        <dbReference type="ARBA" id="ARBA00023163"/>
    </source>
</evidence>
<proteinExistence type="predicted"/>